<dbReference type="Proteomes" id="UP000276133">
    <property type="component" value="Unassembled WGS sequence"/>
</dbReference>
<gene>
    <name evidence="1" type="ORF">BpHYR1_010934</name>
</gene>
<proteinExistence type="predicted"/>
<dbReference type="EMBL" id="REGN01005009">
    <property type="protein sequence ID" value="RNA15220.1"/>
    <property type="molecule type" value="Genomic_DNA"/>
</dbReference>
<sequence length="62" mass="7674">MNTNRKTRIMKYEEKLELHKIECKRIFYKLHGYWTPLNSIFELNYCKLNLTVSFFKYIASTY</sequence>
<keyword evidence="2" id="KW-1185">Reference proteome</keyword>
<name>A0A3M7QV25_BRAPC</name>
<organism evidence="1 2">
    <name type="scientific">Brachionus plicatilis</name>
    <name type="common">Marine rotifer</name>
    <name type="synonym">Brachionus muelleri</name>
    <dbReference type="NCBI Taxonomy" id="10195"/>
    <lineage>
        <taxon>Eukaryota</taxon>
        <taxon>Metazoa</taxon>
        <taxon>Spiralia</taxon>
        <taxon>Gnathifera</taxon>
        <taxon>Rotifera</taxon>
        <taxon>Eurotatoria</taxon>
        <taxon>Monogononta</taxon>
        <taxon>Pseudotrocha</taxon>
        <taxon>Ploima</taxon>
        <taxon>Brachionidae</taxon>
        <taxon>Brachionus</taxon>
    </lineage>
</organism>
<evidence type="ECO:0000313" key="2">
    <source>
        <dbReference type="Proteomes" id="UP000276133"/>
    </source>
</evidence>
<protein>
    <submittedName>
        <fullName evidence="1">Uncharacterized protein</fullName>
    </submittedName>
</protein>
<reference evidence="1 2" key="1">
    <citation type="journal article" date="2018" name="Sci. Rep.">
        <title>Genomic signatures of local adaptation to the degree of environmental predictability in rotifers.</title>
        <authorList>
            <person name="Franch-Gras L."/>
            <person name="Hahn C."/>
            <person name="Garcia-Roger E.M."/>
            <person name="Carmona M.J."/>
            <person name="Serra M."/>
            <person name="Gomez A."/>
        </authorList>
    </citation>
    <scope>NUCLEOTIDE SEQUENCE [LARGE SCALE GENOMIC DNA]</scope>
    <source>
        <strain evidence="1">HYR1</strain>
    </source>
</reference>
<comment type="caution">
    <text evidence="1">The sequence shown here is derived from an EMBL/GenBank/DDBJ whole genome shotgun (WGS) entry which is preliminary data.</text>
</comment>
<evidence type="ECO:0000313" key="1">
    <source>
        <dbReference type="EMBL" id="RNA15220.1"/>
    </source>
</evidence>
<dbReference type="AlphaFoldDB" id="A0A3M7QV25"/>
<accession>A0A3M7QV25</accession>